<dbReference type="InterPro" id="IPR006076">
    <property type="entry name" value="FAD-dep_OxRdtase"/>
</dbReference>
<comment type="similarity">
    <text evidence="2">Belongs to the DadA oxidoreductase family.</text>
</comment>
<dbReference type="InterPro" id="IPR017741">
    <property type="entry name" value="FAD-dependent_OxRdtase_HpnW"/>
</dbReference>
<dbReference type="Pfam" id="PF01266">
    <property type="entry name" value="DAO"/>
    <property type="match status" value="1"/>
</dbReference>
<dbReference type="RefSeq" id="WP_168033267.1">
    <property type="nucleotide sequence ID" value="NZ_JAAVNE010000032.1"/>
</dbReference>
<name>A0ABX1E6G6_9PROT</name>
<evidence type="ECO:0000256" key="4">
    <source>
        <dbReference type="ARBA" id="ARBA00023002"/>
    </source>
</evidence>
<keyword evidence="5" id="KW-0812">Transmembrane</keyword>
<keyword evidence="3" id="KW-0285">Flavoprotein</keyword>
<evidence type="ECO:0000256" key="1">
    <source>
        <dbReference type="ARBA" id="ARBA00001974"/>
    </source>
</evidence>
<dbReference type="InterPro" id="IPR036188">
    <property type="entry name" value="FAD/NAD-bd_sf"/>
</dbReference>
<dbReference type="EMBL" id="JAAVNE010000032">
    <property type="protein sequence ID" value="NKC32780.1"/>
    <property type="molecule type" value="Genomic_DNA"/>
</dbReference>
<dbReference type="SUPFAM" id="SSF51905">
    <property type="entry name" value="FAD/NAD(P)-binding domain"/>
    <property type="match status" value="1"/>
</dbReference>
<evidence type="ECO:0000256" key="3">
    <source>
        <dbReference type="ARBA" id="ARBA00022630"/>
    </source>
</evidence>
<evidence type="ECO:0000259" key="6">
    <source>
        <dbReference type="Pfam" id="PF01266"/>
    </source>
</evidence>
<keyword evidence="8" id="KW-1185">Reference proteome</keyword>
<dbReference type="Gene3D" id="3.50.50.60">
    <property type="entry name" value="FAD/NAD(P)-binding domain"/>
    <property type="match status" value="1"/>
</dbReference>
<proteinExistence type="inferred from homology"/>
<sequence length="376" mass="40433">MAETPLETRFDLLVVGFGIVGLAHALVAAQAGLKVGVLDRDSRANGASIRNFGFVTVTGQGYPDTWRRARRSRDIWAEIAPQAGIPVIHRGLVMAARRAEAEQVLEEFAEGPMGHGCRILRGEDLPAPLRADGAIRAALHSPHELRVESREALPKLRDFLAKRCGVAFFPGRAAQAVEAGRVETPAGPLHAPRILVCPGPDLASLYPEIFARREVTLCKLHMLRLADPGWRLPAAVMSDLGLHRYRGYADCPTLPSLRARLAAEQPALMDNGVHLIVVQSADGSLVVGDSHHYGATPDPFQPEAVDRLILEQFAEVLGPPPPVVDRWIGLYPSGPQDAFWEEAGPGIRLVSVTSGTGASTAFGLAEDVLSDWGAIP</sequence>
<dbReference type="PANTHER" id="PTHR13847">
    <property type="entry name" value="SARCOSINE DEHYDROGENASE-RELATED"/>
    <property type="match status" value="1"/>
</dbReference>
<keyword evidence="5" id="KW-0472">Membrane</keyword>
<feature type="transmembrane region" description="Helical" evidence="5">
    <location>
        <begin position="12"/>
        <end position="33"/>
    </location>
</feature>
<feature type="domain" description="FAD dependent oxidoreductase" evidence="6">
    <location>
        <begin position="11"/>
        <end position="367"/>
    </location>
</feature>
<keyword evidence="4" id="KW-0560">Oxidoreductase</keyword>
<dbReference type="NCBIfam" id="TIGR03364">
    <property type="entry name" value="HpnW_proposed"/>
    <property type="match status" value="1"/>
</dbReference>
<dbReference type="PANTHER" id="PTHR13847:SF286">
    <property type="entry name" value="D-AMINO ACID DEHYDROGENASE"/>
    <property type="match status" value="1"/>
</dbReference>
<dbReference type="Gene3D" id="3.30.9.10">
    <property type="entry name" value="D-Amino Acid Oxidase, subunit A, domain 2"/>
    <property type="match status" value="1"/>
</dbReference>
<accession>A0ABX1E6G6</accession>
<gene>
    <name evidence="7" type="ORF">HEQ75_18085</name>
</gene>
<keyword evidence="5" id="KW-1133">Transmembrane helix</keyword>
<dbReference type="Proteomes" id="UP000787635">
    <property type="component" value="Unassembled WGS sequence"/>
</dbReference>
<comment type="cofactor">
    <cofactor evidence="1">
        <name>FAD</name>
        <dbReference type="ChEBI" id="CHEBI:57692"/>
    </cofactor>
</comment>
<evidence type="ECO:0000313" key="7">
    <source>
        <dbReference type="EMBL" id="NKC32780.1"/>
    </source>
</evidence>
<evidence type="ECO:0000256" key="5">
    <source>
        <dbReference type="SAM" id="Phobius"/>
    </source>
</evidence>
<organism evidence="7 8">
    <name type="scientific">Falsiroseomonas selenitidurans</name>
    <dbReference type="NCBI Taxonomy" id="2716335"/>
    <lineage>
        <taxon>Bacteria</taxon>
        <taxon>Pseudomonadati</taxon>
        <taxon>Pseudomonadota</taxon>
        <taxon>Alphaproteobacteria</taxon>
        <taxon>Acetobacterales</taxon>
        <taxon>Roseomonadaceae</taxon>
        <taxon>Falsiroseomonas</taxon>
    </lineage>
</organism>
<comment type="caution">
    <text evidence="7">The sequence shown here is derived from an EMBL/GenBank/DDBJ whole genome shotgun (WGS) entry which is preliminary data.</text>
</comment>
<evidence type="ECO:0000313" key="8">
    <source>
        <dbReference type="Proteomes" id="UP000787635"/>
    </source>
</evidence>
<evidence type="ECO:0000256" key="2">
    <source>
        <dbReference type="ARBA" id="ARBA00009410"/>
    </source>
</evidence>
<reference evidence="7 8" key="1">
    <citation type="submission" date="2020-03" db="EMBL/GenBank/DDBJ databases">
        <title>Roseomonas selenitidurans sp. nov. isolated from urban soil.</title>
        <authorList>
            <person name="Liu H."/>
        </authorList>
    </citation>
    <scope>NUCLEOTIDE SEQUENCE [LARGE SCALE GENOMIC DNA]</scope>
    <source>
        <strain evidence="7 8">BU-1</strain>
    </source>
</reference>
<protein>
    <submittedName>
        <fullName evidence="7">TIGR03364 family FAD-dependent oxidoreductase</fullName>
    </submittedName>
</protein>